<sequence length="46" mass="5416">MDKVIIIFLKLFSVTTLVTFTVVLIQFVNDKEGSFYEDAYLHKLFE</sequence>
<name>A0A6C0J988_9ZZZZ</name>
<dbReference type="EMBL" id="MN740350">
    <property type="protein sequence ID" value="QHU01843.1"/>
    <property type="molecule type" value="Genomic_DNA"/>
</dbReference>
<accession>A0A6C0J988</accession>
<proteinExistence type="predicted"/>
<keyword evidence="1" id="KW-0472">Membrane</keyword>
<organism evidence="2">
    <name type="scientific">viral metagenome</name>
    <dbReference type="NCBI Taxonomy" id="1070528"/>
    <lineage>
        <taxon>unclassified sequences</taxon>
        <taxon>metagenomes</taxon>
        <taxon>organismal metagenomes</taxon>
    </lineage>
</organism>
<protein>
    <submittedName>
        <fullName evidence="2">Uncharacterized protein</fullName>
    </submittedName>
</protein>
<keyword evidence="1" id="KW-0812">Transmembrane</keyword>
<evidence type="ECO:0000313" key="2">
    <source>
        <dbReference type="EMBL" id="QHU01843.1"/>
    </source>
</evidence>
<feature type="transmembrane region" description="Helical" evidence="1">
    <location>
        <begin position="7"/>
        <end position="28"/>
    </location>
</feature>
<reference evidence="2" key="1">
    <citation type="journal article" date="2020" name="Nature">
        <title>Giant virus diversity and host interactions through global metagenomics.</title>
        <authorList>
            <person name="Schulz F."/>
            <person name="Roux S."/>
            <person name="Paez-Espino D."/>
            <person name="Jungbluth S."/>
            <person name="Walsh D.A."/>
            <person name="Denef V.J."/>
            <person name="McMahon K.D."/>
            <person name="Konstantinidis K.T."/>
            <person name="Eloe-Fadrosh E.A."/>
            <person name="Kyrpides N.C."/>
            <person name="Woyke T."/>
        </authorList>
    </citation>
    <scope>NUCLEOTIDE SEQUENCE</scope>
    <source>
        <strain evidence="2">GVMAG-M-3300025880-56</strain>
    </source>
</reference>
<dbReference type="AlphaFoldDB" id="A0A6C0J988"/>
<evidence type="ECO:0000256" key="1">
    <source>
        <dbReference type="SAM" id="Phobius"/>
    </source>
</evidence>
<keyword evidence="1" id="KW-1133">Transmembrane helix</keyword>